<keyword evidence="6" id="KW-1185">Reference proteome</keyword>
<evidence type="ECO:0000313" key="6">
    <source>
        <dbReference type="Proteomes" id="UP001418796"/>
    </source>
</evidence>
<accession>A0ABU9VKU1</accession>
<dbReference type="SUPFAM" id="SSF160467">
    <property type="entry name" value="PH0987 N-terminal domain-like"/>
    <property type="match status" value="1"/>
</dbReference>
<organism evidence="5 6">
    <name type="scientific">Alkalicoccobacillus gibsonii</name>
    <dbReference type="NCBI Taxonomy" id="79881"/>
    <lineage>
        <taxon>Bacteria</taxon>
        <taxon>Bacillati</taxon>
        <taxon>Bacillota</taxon>
        <taxon>Bacilli</taxon>
        <taxon>Bacillales</taxon>
        <taxon>Bacillaceae</taxon>
        <taxon>Alkalicoccobacillus</taxon>
    </lineage>
</organism>
<gene>
    <name evidence="5" type="primary">pxpB</name>
    <name evidence="5" type="ORF">MKY91_15295</name>
</gene>
<keyword evidence="3" id="KW-0067">ATP-binding</keyword>
<evidence type="ECO:0000259" key="4">
    <source>
        <dbReference type="SMART" id="SM00796"/>
    </source>
</evidence>
<dbReference type="RefSeq" id="WP_343131196.1">
    <property type="nucleotide sequence ID" value="NZ_JBCITK010000001.1"/>
</dbReference>
<dbReference type="NCBIfam" id="TIGR00370">
    <property type="entry name" value="5-oxoprolinase subunit PxpB"/>
    <property type="match status" value="1"/>
</dbReference>
<dbReference type="Proteomes" id="UP001418796">
    <property type="component" value="Unassembled WGS sequence"/>
</dbReference>
<dbReference type="EC" id="3.5.2.9" evidence="5"/>
<dbReference type="SUPFAM" id="SSF50891">
    <property type="entry name" value="Cyclophilin-like"/>
    <property type="match status" value="1"/>
</dbReference>
<dbReference type="InterPro" id="IPR003833">
    <property type="entry name" value="CT_C_D"/>
</dbReference>
<comment type="caution">
    <text evidence="5">The sequence shown here is derived from an EMBL/GenBank/DDBJ whole genome shotgun (WGS) entry which is preliminary data.</text>
</comment>
<evidence type="ECO:0000313" key="5">
    <source>
        <dbReference type="EMBL" id="MEN0644517.1"/>
    </source>
</evidence>
<keyword evidence="1" id="KW-0547">Nucleotide-binding</keyword>
<name>A0ABU9VKU1_9BACI</name>
<proteinExistence type="predicted"/>
<sequence>MDTNVSYPHIYSLSETSMVVQFADTINPDIHLRILTFIDLLTRNPFPGFIECVPSYTGVAIFYKPTDVLANAPTTLLSPSDLVRQQLEEYTAESAEHSASVSQETIEIPVCYDLSLGPDLQEVAEHNSLTIDEVIQIHSEGIYQVYMLGFSPGFPFLGGMDETIATPRKKQPRLTIPAGSVGIAGKQTGIYPMQTPGGWQLIGQTPFKLFDLNRNEPSLLKPGHLIRFTPISLEEFNELKERD</sequence>
<evidence type="ECO:0000256" key="3">
    <source>
        <dbReference type="ARBA" id="ARBA00022840"/>
    </source>
</evidence>
<dbReference type="Gene3D" id="2.40.100.10">
    <property type="entry name" value="Cyclophilin-like"/>
    <property type="match status" value="1"/>
</dbReference>
<dbReference type="InterPro" id="IPR029000">
    <property type="entry name" value="Cyclophilin-like_dom_sf"/>
</dbReference>
<dbReference type="GO" id="GO:0017168">
    <property type="term" value="F:5-oxoprolinase (ATP-hydrolyzing) activity"/>
    <property type="evidence" value="ECO:0007669"/>
    <property type="project" value="UniProtKB-EC"/>
</dbReference>
<evidence type="ECO:0000256" key="2">
    <source>
        <dbReference type="ARBA" id="ARBA00022801"/>
    </source>
</evidence>
<dbReference type="PANTHER" id="PTHR34698">
    <property type="entry name" value="5-OXOPROLINASE SUBUNIT B"/>
    <property type="match status" value="1"/>
</dbReference>
<dbReference type="Pfam" id="PF02682">
    <property type="entry name" value="CT_C_D"/>
    <property type="match status" value="1"/>
</dbReference>
<protein>
    <submittedName>
        <fullName evidence="5">5-oxoprolinase subunit PxpB</fullName>
        <ecNumber evidence="5">3.5.2.9</ecNumber>
    </submittedName>
</protein>
<reference evidence="5 6" key="1">
    <citation type="submission" date="2024-03" db="EMBL/GenBank/DDBJ databases">
        <title>Bacilli Hybrid Assemblies.</title>
        <authorList>
            <person name="Kovac J."/>
        </authorList>
    </citation>
    <scope>NUCLEOTIDE SEQUENCE [LARGE SCALE GENOMIC DNA]</scope>
    <source>
        <strain evidence="5 6">FSL R7-0666</strain>
    </source>
</reference>
<feature type="domain" description="Carboxyltransferase" evidence="4">
    <location>
        <begin position="8"/>
        <end position="220"/>
    </location>
</feature>
<keyword evidence="2 5" id="KW-0378">Hydrolase</keyword>
<evidence type="ECO:0000256" key="1">
    <source>
        <dbReference type="ARBA" id="ARBA00022741"/>
    </source>
</evidence>
<dbReference type="PANTHER" id="PTHR34698:SF2">
    <property type="entry name" value="5-OXOPROLINASE SUBUNIT B"/>
    <property type="match status" value="1"/>
</dbReference>
<dbReference type="EMBL" id="JBCITK010000001">
    <property type="protein sequence ID" value="MEN0644517.1"/>
    <property type="molecule type" value="Genomic_DNA"/>
</dbReference>
<dbReference type="Gene3D" id="3.30.1360.40">
    <property type="match status" value="1"/>
</dbReference>
<dbReference type="SMART" id="SM00796">
    <property type="entry name" value="AHS1"/>
    <property type="match status" value="1"/>
</dbReference>
<dbReference type="InterPro" id="IPR010016">
    <property type="entry name" value="PxpB"/>
</dbReference>